<proteinExistence type="inferred from homology"/>
<dbReference type="Proteomes" id="UP000570361">
    <property type="component" value="Unassembled WGS sequence"/>
</dbReference>
<dbReference type="RefSeq" id="WP_183604159.1">
    <property type="nucleotide sequence ID" value="NZ_JACHXK010000026.1"/>
</dbReference>
<dbReference type="FunFam" id="2.130.10.10:FF:000306">
    <property type="entry name" value="3-carboxymuconate cyclase"/>
    <property type="match status" value="1"/>
</dbReference>
<name>A0A7W5B493_9BACL</name>
<dbReference type="PANTHER" id="PTHR30344:SF1">
    <property type="entry name" value="6-PHOSPHOGLUCONOLACTONASE"/>
    <property type="match status" value="1"/>
</dbReference>
<keyword evidence="2" id="KW-0378">Hydrolase</keyword>
<dbReference type="PANTHER" id="PTHR30344">
    <property type="entry name" value="6-PHOSPHOGLUCONOLACTONASE-RELATED"/>
    <property type="match status" value="1"/>
</dbReference>
<dbReference type="Gene3D" id="2.130.10.10">
    <property type="entry name" value="YVTN repeat-like/Quinoprotein amine dehydrogenase"/>
    <property type="match status" value="1"/>
</dbReference>
<reference evidence="2 3" key="1">
    <citation type="submission" date="2020-08" db="EMBL/GenBank/DDBJ databases">
        <title>Genomic Encyclopedia of Type Strains, Phase III (KMG-III): the genomes of soil and plant-associated and newly described type strains.</title>
        <authorList>
            <person name="Whitman W."/>
        </authorList>
    </citation>
    <scope>NUCLEOTIDE SEQUENCE [LARGE SCALE GENOMIC DNA]</scope>
    <source>
        <strain evidence="2 3">CECT 5862</strain>
    </source>
</reference>
<evidence type="ECO:0000256" key="1">
    <source>
        <dbReference type="ARBA" id="ARBA00005564"/>
    </source>
</evidence>
<organism evidence="2 3">
    <name type="scientific">Paenibacillus phyllosphaerae</name>
    <dbReference type="NCBI Taxonomy" id="274593"/>
    <lineage>
        <taxon>Bacteria</taxon>
        <taxon>Bacillati</taxon>
        <taxon>Bacillota</taxon>
        <taxon>Bacilli</taxon>
        <taxon>Bacillales</taxon>
        <taxon>Paenibacillaceae</taxon>
        <taxon>Paenibacillus</taxon>
    </lineage>
</organism>
<comment type="similarity">
    <text evidence="1">Belongs to the cycloisomerase 2 family.</text>
</comment>
<dbReference type="GO" id="GO:0005829">
    <property type="term" value="C:cytosol"/>
    <property type="evidence" value="ECO:0007669"/>
    <property type="project" value="TreeGrafter"/>
</dbReference>
<gene>
    <name evidence="2" type="ORF">FHS18_006226</name>
</gene>
<dbReference type="AlphaFoldDB" id="A0A7W5B493"/>
<dbReference type="SUPFAM" id="SSF75011">
    <property type="entry name" value="3-carboxy-cis,cis-mucoante lactonizing enzyme"/>
    <property type="match status" value="1"/>
</dbReference>
<evidence type="ECO:0000313" key="2">
    <source>
        <dbReference type="EMBL" id="MBB3114110.1"/>
    </source>
</evidence>
<keyword evidence="3" id="KW-1185">Reference proteome</keyword>
<comment type="caution">
    <text evidence="2">The sequence shown here is derived from an EMBL/GenBank/DDBJ whole genome shotgun (WGS) entry which is preliminary data.</text>
</comment>
<dbReference type="GO" id="GO:0017057">
    <property type="term" value="F:6-phosphogluconolactonase activity"/>
    <property type="evidence" value="ECO:0007669"/>
    <property type="project" value="UniProtKB-EC"/>
</dbReference>
<dbReference type="EC" id="3.1.1.31" evidence="2"/>
<protein>
    <submittedName>
        <fullName evidence="2">6-phosphogluconolactonase</fullName>
        <ecNumber evidence="2">3.1.1.31</ecNumber>
    </submittedName>
</protein>
<dbReference type="InterPro" id="IPR050282">
    <property type="entry name" value="Cycloisomerase_2"/>
</dbReference>
<sequence>MQQLFYVGSYAEKDQEGIYLYSLDLQTGALTRKEAIAGTENPSFLTLSKDGTRLYAVGETTDHRPGSVASFIIGLQGEGLTPLNEQSTLGNSPCHVVLSRDEKAAIVVNYGGGNVISYPVMADGSIGPTAINLRHEGRGVRDDRQEGPHPHSAIIDPSGNYVLVADLGIDKLIHYRLDGAEGMLEKVGETDTPPGTGPRHMAFYPDGRRLYVVGELDNNVHVYRYEPGQAQLTLEQTISTLPEGYDGVSWSADIHISGDGRFLYTSNRGHDSIAVFAVDEQGLLTAAGHVSTGGQTPRNFGLTPDGRFLLAANQQSNSIVSFYVDTETGMLTETGHRAEIGAPVCIRFA</sequence>
<dbReference type="InterPro" id="IPR019405">
    <property type="entry name" value="Lactonase_7-beta_prop"/>
</dbReference>
<evidence type="ECO:0000313" key="3">
    <source>
        <dbReference type="Proteomes" id="UP000570361"/>
    </source>
</evidence>
<accession>A0A7W5B493</accession>
<dbReference type="Pfam" id="PF10282">
    <property type="entry name" value="Lactonase"/>
    <property type="match status" value="1"/>
</dbReference>
<dbReference type="InterPro" id="IPR015943">
    <property type="entry name" value="WD40/YVTN_repeat-like_dom_sf"/>
</dbReference>
<dbReference type="EMBL" id="JACHXK010000026">
    <property type="protein sequence ID" value="MBB3114110.1"/>
    <property type="molecule type" value="Genomic_DNA"/>
</dbReference>